<feature type="region of interest" description="Disordered" evidence="1">
    <location>
        <begin position="421"/>
        <end position="454"/>
    </location>
</feature>
<proteinExistence type="predicted"/>
<feature type="compositionally biased region" description="Acidic residues" evidence="1">
    <location>
        <begin position="602"/>
        <end position="612"/>
    </location>
</feature>
<accession>A0A9P4HSB0</accession>
<sequence>MADHDKSSKFRDLRFKFSSRNLFGGQADENPVPSRAGRSGSPAPSTSSGPSQSSLRHTSASVPAFAAESKGKGKGKANDDAPKNNKGPHDRAASGDLLDSSSSSLRYLAGNLPTRAAESKGRVKGNAADDVSKSDKGPDGDHADEDLPTSSSSSLPRQAGNIWARAAESKGKGKAGNIWARAAEPKGKGKGKPTDDFPKNDNGKGKATDDSPKDDKDADGGDANENLPDPLLFLEQSIQDRKQALKTVDEGINHLKHSKRDVEALLTQTKKQIDDHNRVQEIATELAQLKAFIADSRASLGISPDEKVTMVPQPGHYDYPGRARANANTLLQSGDPAEPEVLTAEKKKKKKKRGGKKAKARNKKGKEAAEESDSDGSAAEDHPDNAFVAESSAVGAARAAALGALTGTTAASQISLASIVTAEKKKKKRGGVKARAKASESKEKASIPHSKSTMRLLPTRLAQLLAGNNSSASLSPIPSNDLPSPTTTAVFETASQRLRDATGEAETALDDAAKRFERTYRAQRNRFQGRLRAYRGEDGDEVELFVGADEDRKKVQEDMLAASAKFNEALERMVTVSAPMVEHVREVEGVGEGGVGAGEEGVGGEDEDEEELLPPPRRFGRLSRFATRSMVDLRAGLLGRSQEAAVEGEDRSVDDFTL</sequence>
<feature type="compositionally biased region" description="Basic and acidic residues" evidence="1">
    <location>
        <begin position="76"/>
        <end position="93"/>
    </location>
</feature>
<organism evidence="2 3">
    <name type="scientific">Saccharata proteae CBS 121410</name>
    <dbReference type="NCBI Taxonomy" id="1314787"/>
    <lineage>
        <taxon>Eukaryota</taxon>
        <taxon>Fungi</taxon>
        <taxon>Dikarya</taxon>
        <taxon>Ascomycota</taxon>
        <taxon>Pezizomycotina</taxon>
        <taxon>Dothideomycetes</taxon>
        <taxon>Dothideomycetes incertae sedis</taxon>
        <taxon>Botryosphaeriales</taxon>
        <taxon>Saccharataceae</taxon>
        <taxon>Saccharata</taxon>
    </lineage>
</organism>
<feature type="region of interest" description="Disordered" evidence="1">
    <location>
        <begin position="588"/>
        <end position="619"/>
    </location>
</feature>
<feature type="compositionally biased region" description="Basic and acidic residues" evidence="1">
    <location>
        <begin position="130"/>
        <end position="141"/>
    </location>
</feature>
<feature type="compositionally biased region" description="Basic residues" evidence="1">
    <location>
        <begin position="346"/>
        <end position="364"/>
    </location>
</feature>
<reference evidence="2" key="1">
    <citation type="journal article" date="2020" name="Stud. Mycol.">
        <title>101 Dothideomycetes genomes: a test case for predicting lifestyles and emergence of pathogens.</title>
        <authorList>
            <person name="Haridas S."/>
            <person name="Albert R."/>
            <person name="Binder M."/>
            <person name="Bloem J."/>
            <person name="Labutti K."/>
            <person name="Salamov A."/>
            <person name="Andreopoulos B."/>
            <person name="Baker S."/>
            <person name="Barry K."/>
            <person name="Bills G."/>
            <person name="Bluhm B."/>
            <person name="Cannon C."/>
            <person name="Castanera R."/>
            <person name="Culley D."/>
            <person name="Daum C."/>
            <person name="Ezra D."/>
            <person name="Gonzalez J."/>
            <person name="Henrissat B."/>
            <person name="Kuo A."/>
            <person name="Liang C."/>
            <person name="Lipzen A."/>
            <person name="Lutzoni F."/>
            <person name="Magnuson J."/>
            <person name="Mondo S."/>
            <person name="Nolan M."/>
            <person name="Ohm R."/>
            <person name="Pangilinan J."/>
            <person name="Park H.-J."/>
            <person name="Ramirez L."/>
            <person name="Alfaro M."/>
            <person name="Sun H."/>
            <person name="Tritt A."/>
            <person name="Yoshinaga Y."/>
            <person name="Zwiers L.-H."/>
            <person name="Turgeon B."/>
            <person name="Goodwin S."/>
            <person name="Spatafora J."/>
            <person name="Crous P."/>
            <person name="Grigoriev I."/>
        </authorList>
    </citation>
    <scope>NUCLEOTIDE SEQUENCE</scope>
    <source>
        <strain evidence="2">CBS 121410</strain>
    </source>
</reference>
<name>A0A9P4HSB0_9PEZI</name>
<dbReference type="EMBL" id="ML978733">
    <property type="protein sequence ID" value="KAF2085084.1"/>
    <property type="molecule type" value="Genomic_DNA"/>
</dbReference>
<dbReference type="Proteomes" id="UP000799776">
    <property type="component" value="Unassembled WGS sequence"/>
</dbReference>
<protein>
    <submittedName>
        <fullName evidence="2">Uncharacterized protein</fullName>
    </submittedName>
</protein>
<dbReference type="AlphaFoldDB" id="A0A9P4HSB0"/>
<feature type="region of interest" description="Disordered" evidence="1">
    <location>
        <begin position="20"/>
        <end position="230"/>
    </location>
</feature>
<feature type="compositionally biased region" description="Basic and acidic residues" evidence="1">
    <location>
        <begin position="437"/>
        <end position="446"/>
    </location>
</feature>
<keyword evidence="3" id="KW-1185">Reference proteome</keyword>
<feature type="region of interest" description="Disordered" evidence="1">
    <location>
        <begin position="331"/>
        <end position="387"/>
    </location>
</feature>
<feature type="compositionally biased region" description="Gly residues" evidence="1">
    <location>
        <begin position="590"/>
        <end position="601"/>
    </location>
</feature>
<evidence type="ECO:0000313" key="2">
    <source>
        <dbReference type="EMBL" id="KAF2085084.1"/>
    </source>
</evidence>
<evidence type="ECO:0000313" key="3">
    <source>
        <dbReference type="Proteomes" id="UP000799776"/>
    </source>
</evidence>
<feature type="compositionally biased region" description="Low complexity" evidence="1">
    <location>
        <begin position="94"/>
        <end position="110"/>
    </location>
</feature>
<comment type="caution">
    <text evidence="2">The sequence shown here is derived from an EMBL/GenBank/DDBJ whole genome shotgun (WGS) entry which is preliminary data.</text>
</comment>
<evidence type="ECO:0000256" key="1">
    <source>
        <dbReference type="SAM" id="MobiDB-lite"/>
    </source>
</evidence>
<feature type="compositionally biased region" description="Low complexity" evidence="1">
    <location>
        <begin position="37"/>
        <end position="54"/>
    </location>
</feature>
<gene>
    <name evidence="2" type="ORF">K490DRAFT_58928</name>
</gene>
<feature type="compositionally biased region" description="Basic residues" evidence="1">
    <location>
        <begin position="424"/>
        <end position="436"/>
    </location>
</feature>
<feature type="compositionally biased region" description="Basic and acidic residues" evidence="1">
    <location>
        <begin position="183"/>
        <end position="219"/>
    </location>
</feature>